<dbReference type="SUPFAM" id="SSF53474">
    <property type="entry name" value="alpha/beta-Hydrolases"/>
    <property type="match status" value="1"/>
</dbReference>
<dbReference type="Gene3D" id="3.40.50.1820">
    <property type="entry name" value="alpha/beta hydrolase"/>
    <property type="match status" value="1"/>
</dbReference>
<dbReference type="GO" id="GO:0008233">
    <property type="term" value="F:peptidase activity"/>
    <property type="evidence" value="ECO:0007669"/>
    <property type="project" value="InterPro"/>
</dbReference>
<comment type="similarity">
    <text evidence="1">Belongs to the peptidase S33 family.</text>
</comment>
<dbReference type="PANTHER" id="PTHR43248:SF2">
    <property type="entry name" value="PROLYL AMINOPEPTIDASE"/>
    <property type="match status" value="1"/>
</dbReference>
<dbReference type="OrthoDB" id="1898734at2759"/>
<dbReference type="AlphaFoldDB" id="A0A1V6PAF9"/>
<keyword evidence="5" id="KW-1185">Reference proteome</keyword>
<evidence type="ECO:0000256" key="1">
    <source>
        <dbReference type="ARBA" id="ARBA00010088"/>
    </source>
</evidence>
<dbReference type="InterPro" id="IPR000073">
    <property type="entry name" value="AB_hydrolase_1"/>
</dbReference>
<dbReference type="InterPro" id="IPR029058">
    <property type="entry name" value="AB_hydrolase_fold"/>
</dbReference>
<dbReference type="Pfam" id="PF00561">
    <property type="entry name" value="Abhydrolase_1"/>
    <property type="match status" value="1"/>
</dbReference>
<accession>A0A1V6PAF9</accession>
<dbReference type="InterPro" id="IPR002410">
    <property type="entry name" value="Peptidase_S33"/>
</dbReference>
<protein>
    <recommendedName>
        <fullName evidence="3">AB hydrolase-1 domain-containing protein</fullName>
    </recommendedName>
</protein>
<proteinExistence type="inferred from homology"/>
<dbReference type="PANTHER" id="PTHR43248">
    <property type="entry name" value="2-SUCCINYL-6-HYDROXY-2,4-CYCLOHEXADIENE-1-CARBOXYLATE SYNTHASE"/>
    <property type="match status" value="1"/>
</dbReference>
<feature type="domain" description="AB hydrolase-1" evidence="3">
    <location>
        <begin position="67"/>
        <end position="233"/>
    </location>
</feature>
<dbReference type="STRING" id="69771.A0A1V6PAF9"/>
<keyword evidence="2" id="KW-0378">Hydrolase</keyword>
<dbReference type="GO" id="GO:0017000">
    <property type="term" value="P:antibiotic biosynthetic process"/>
    <property type="evidence" value="ECO:0007669"/>
    <property type="project" value="UniProtKB-ARBA"/>
</dbReference>
<comment type="caution">
    <text evidence="4">The sequence shown here is derived from an EMBL/GenBank/DDBJ whole genome shotgun (WGS) entry which is preliminary data.</text>
</comment>
<name>A0A1V6PAF9_PENDC</name>
<dbReference type="PRINTS" id="PR00793">
    <property type="entry name" value="PROAMNOPTASE"/>
</dbReference>
<evidence type="ECO:0000259" key="3">
    <source>
        <dbReference type="Pfam" id="PF00561"/>
    </source>
</evidence>
<dbReference type="OMA" id="TNEYEHN"/>
<organism evidence="4 5">
    <name type="scientific">Penicillium decumbens</name>
    <dbReference type="NCBI Taxonomy" id="69771"/>
    <lineage>
        <taxon>Eukaryota</taxon>
        <taxon>Fungi</taxon>
        <taxon>Dikarya</taxon>
        <taxon>Ascomycota</taxon>
        <taxon>Pezizomycotina</taxon>
        <taxon>Eurotiomycetes</taxon>
        <taxon>Eurotiomycetidae</taxon>
        <taxon>Eurotiales</taxon>
        <taxon>Aspergillaceae</taxon>
        <taxon>Penicillium</taxon>
    </lineage>
</organism>
<dbReference type="EMBL" id="MDYL01000012">
    <property type="protein sequence ID" value="OQD74020.1"/>
    <property type="molecule type" value="Genomic_DNA"/>
</dbReference>
<dbReference type="GO" id="GO:0072330">
    <property type="term" value="P:monocarboxylic acid biosynthetic process"/>
    <property type="evidence" value="ECO:0007669"/>
    <property type="project" value="UniProtKB-ARBA"/>
</dbReference>
<dbReference type="InterPro" id="IPR051601">
    <property type="entry name" value="Serine_prot/Carboxylest_S33"/>
</dbReference>
<dbReference type="Proteomes" id="UP000191522">
    <property type="component" value="Unassembled WGS sequence"/>
</dbReference>
<gene>
    <name evidence="4" type="ORF">PENDEC_c012G07170</name>
</gene>
<dbReference type="GO" id="GO:0006508">
    <property type="term" value="P:proteolysis"/>
    <property type="evidence" value="ECO:0007669"/>
    <property type="project" value="InterPro"/>
</dbReference>
<evidence type="ECO:0000256" key="2">
    <source>
        <dbReference type="ARBA" id="ARBA00022801"/>
    </source>
</evidence>
<reference evidence="5" key="1">
    <citation type="journal article" date="2017" name="Nat. Microbiol.">
        <title>Global analysis of biosynthetic gene clusters reveals vast potential of secondary metabolite production in Penicillium species.</title>
        <authorList>
            <person name="Nielsen J.C."/>
            <person name="Grijseels S."/>
            <person name="Prigent S."/>
            <person name="Ji B."/>
            <person name="Dainat J."/>
            <person name="Nielsen K.F."/>
            <person name="Frisvad J.C."/>
            <person name="Workman M."/>
            <person name="Nielsen J."/>
        </authorList>
    </citation>
    <scope>NUCLEOTIDE SEQUENCE [LARGE SCALE GENOMIC DNA]</scope>
    <source>
        <strain evidence="5">IBT 11843</strain>
    </source>
</reference>
<evidence type="ECO:0000313" key="5">
    <source>
        <dbReference type="Proteomes" id="UP000191522"/>
    </source>
</evidence>
<evidence type="ECO:0000313" key="4">
    <source>
        <dbReference type="EMBL" id="OQD74020.1"/>
    </source>
</evidence>
<sequence>MSRVRIAHWTSSEHPDWVIGKLRVAELFFDVPVDYSKPNDGTLRLFARSVSRLNKPVAPTKEEAKLPWLVYLQGGPGFGCGAPQNYGWIEPALTKGYQVLLLDQRGTGLSSTITAGTLARKGDAIKQAEYLKHFRADNIVRDCEAIRKRLTKDYPEDQRKWSVIGQSFGGFCAVTYLSKFPDGLKEAFLCGGLPPMVSDPDPVYARTYEKVEERNQAYYSKFPEDAERVKKIMQYLAQNKVSLPSGYLTPFRFQELGIVFGFHGGLDTLHEIVLRTWNDLEMFGSLTVPTLALIDSNGGMDKNIIYAVLHEAIYCQGKPSLWSADRHRFRNPKFQIDQTRPQPEIYFTGEMVFKDMFESHSELKEIRKAAEILATTNDWPALYDEAQLAKNEVPVYAATYIDDMYVHFDLASSTAAKIKGTKQFITNTMYHDALRSKSGEVMRQLFNLRDDSID</sequence>